<organism evidence="1 2">
    <name type="scientific">Candidatus Wildermuthbacteria bacterium RIFCSPLOWO2_01_FULL_48_16</name>
    <dbReference type="NCBI Taxonomy" id="1802461"/>
    <lineage>
        <taxon>Bacteria</taxon>
        <taxon>Candidatus Wildermuthiibacteriota</taxon>
    </lineage>
</organism>
<name>A0A1G2RNB2_9BACT</name>
<dbReference type="AlphaFoldDB" id="A0A1G2RNB2"/>
<comment type="caution">
    <text evidence="1">The sequence shown here is derived from an EMBL/GenBank/DDBJ whole genome shotgun (WGS) entry which is preliminary data.</text>
</comment>
<protein>
    <submittedName>
        <fullName evidence="1">Uncharacterized protein</fullName>
    </submittedName>
</protein>
<dbReference type="EMBL" id="MHUG01000011">
    <property type="protein sequence ID" value="OHA73501.1"/>
    <property type="molecule type" value="Genomic_DNA"/>
</dbReference>
<gene>
    <name evidence="1" type="ORF">A3B24_03255</name>
</gene>
<dbReference type="Proteomes" id="UP000176917">
    <property type="component" value="Unassembled WGS sequence"/>
</dbReference>
<evidence type="ECO:0000313" key="1">
    <source>
        <dbReference type="EMBL" id="OHA73501.1"/>
    </source>
</evidence>
<reference evidence="1 2" key="1">
    <citation type="journal article" date="2016" name="Nat. Commun.">
        <title>Thousands of microbial genomes shed light on interconnected biogeochemical processes in an aquifer system.</title>
        <authorList>
            <person name="Anantharaman K."/>
            <person name="Brown C.T."/>
            <person name="Hug L.A."/>
            <person name="Sharon I."/>
            <person name="Castelle C.J."/>
            <person name="Probst A.J."/>
            <person name="Thomas B.C."/>
            <person name="Singh A."/>
            <person name="Wilkins M.J."/>
            <person name="Karaoz U."/>
            <person name="Brodie E.L."/>
            <person name="Williams K.H."/>
            <person name="Hubbard S.S."/>
            <person name="Banfield J.F."/>
        </authorList>
    </citation>
    <scope>NUCLEOTIDE SEQUENCE [LARGE SCALE GENOMIC DNA]</scope>
</reference>
<evidence type="ECO:0000313" key="2">
    <source>
        <dbReference type="Proteomes" id="UP000176917"/>
    </source>
</evidence>
<proteinExistence type="predicted"/>
<accession>A0A1G2RNB2</accession>
<sequence>MKTETEARLLETFKETLIATHRGIRNGFQCLKKIVEERPGQSLLIQIEDNESAQVQWYECTLSSGRFLENSRGYCVFPTERFQVTSSGIWRPGPLKIPHALIVIGIDHPEKRWPRRDQQKRPLLVRIFIGSRHFKALLSNYLNAEARQQIAA</sequence>